<organism evidence="1 2">
    <name type="scientific">Caerostris extrusa</name>
    <name type="common">Bark spider</name>
    <name type="synonym">Caerostris bankana</name>
    <dbReference type="NCBI Taxonomy" id="172846"/>
    <lineage>
        <taxon>Eukaryota</taxon>
        <taxon>Metazoa</taxon>
        <taxon>Ecdysozoa</taxon>
        <taxon>Arthropoda</taxon>
        <taxon>Chelicerata</taxon>
        <taxon>Arachnida</taxon>
        <taxon>Araneae</taxon>
        <taxon>Araneomorphae</taxon>
        <taxon>Entelegynae</taxon>
        <taxon>Araneoidea</taxon>
        <taxon>Araneidae</taxon>
        <taxon>Caerostris</taxon>
    </lineage>
</organism>
<protein>
    <submittedName>
        <fullName evidence="1">Uncharacterized protein</fullName>
    </submittedName>
</protein>
<dbReference type="EMBL" id="BPLR01015915">
    <property type="protein sequence ID" value="GIY79648.1"/>
    <property type="molecule type" value="Genomic_DNA"/>
</dbReference>
<reference evidence="1 2" key="1">
    <citation type="submission" date="2021-06" db="EMBL/GenBank/DDBJ databases">
        <title>Caerostris extrusa draft genome.</title>
        <authorList>
            <person name="Kono N."/>
            <person name="Arakawa K."/>
        </authorList>
    </citation>
    <scope>NUCLEOTIDE SEQUENCE [LARGE SCALE GENOMIC DNA]</scope>
</reference>
<name>A0AAV4WBQ1_CAEEX</name>
<comment type="caution">
    <text evidence="1">The sequence shown here is derived from an EMBL/GenBank/DDBJ whole genome shotgun (WGS) entry which is preliminary data.</text>
</comment>
<proteinExistence type="predicted"/>
<dbReference type="Proteomes" id="UP001054945">
    <property type="component" value="Unassembled WGS sequence"/>
</dbReference>
<gene>
    <name evidence="1" type="ORF">CEXT_733931</name>
</gene>
<accession>A0AAV4WBQ1</accession>
<keyword evidence="2" id="KW-1185">Reference proteome</keyword>
<evidence type="ECO:0000313" key="1">
    <source>
        <dbReference type="EMBL" id="GIY79648.1"/>
    </source>
</evidence>
<sequence length="125" mass="13963">MPFPSFKLARERKHLFGLISTNSELRAAVSVDKLVLCKSNSRMGSCCALIDSRSVTKGFGHQQATTCPSSHNRLPFMKTCLRRVTTSARAETSVRADVNNSELRAAVCRQGCFANRIREWENVSR</sequence>
<dbReference type="AlphaFoldDB" id="A0AAV4WBQ1"/>
<evidence type="ECO:0000313" key="2">
    <source>
        <dbReference type="Proteomes" id="UP001054945"/>
    </source>
</evidence>